<evidence type="ECO:0000313" key="10">
    <source>
        <dbReference type="Proteomes" id="UP001497482"/>
    </source>
</evidence>
<evidence type="ECO:0000256" key="1">
    <source>
        <dbReference type="ARBA" id="ARBA00004496"/>
    </source>
</evidence>
<dbReference type="EMBL" id="OZ035835">
    <property type="protein sequence ID" value="CAL1577342.1"/>
    <property type="molecule type" value="Genomic_DNA"/>
</dbReference>
<keyword evidence="4" id="KW-0676">Redox-active center</keyword>
<gene>
    <name evidence="9" type="ORF">KC01_LOCUS8705</name>
</gene>
<dbReference type="CDD" id="cd02970">
    <property type="entry name" value="PRX_like2"/>
    <property type="match status" value="2"/>
</dbReference>
<dbReference type="Pfam" id="PF13911">
    <property type="entry name" value="AhpC-TSA_2"/>
    <property type="match status" value="2"/>
</dbReference>
<evidence type="ECO:0000256" key="6">
    <source>
        <dbReference type="ARBA" id="ARBA00023849"/>
    </source>
</evidence>
<reference evidence="9 10" key="1">
    <citation type="submission" date="2024-04" db="EMBL/GenBank/DDBJ databases">
        <authorList>
            <person name="Waldvogel A.-M."/>
            <person name="Schoenle A."/>
        </authorList>
    </citation>
    <scope>NUCLEOTIDE SEQUENCE [LARGE SCALE GENOMIC DNA]</scope>
</reference>
<comment type="subcellular location">
    <subcellularLocation>
        <location evidence="1">Cytoplasm</location>
    </subcellularLocation>
</comment>
<dbReference type="PANTHER" id="PTHR28630:SF31">
    <property type="entry name" value="PEROXIREDOXIN-LIKE 2A"/>
    <property type="match status" value="1"/>
</dbReference>
<accession>A0AAV2JMS2</accession>
<dbReference type="AlphaFoldDB" id="A0AAV2JMS2"/>
<comment type="similarity">
    <text evidence="5">Belongs to the peroxiredoxin-like PRXL2 family. PRXL2A subfamily.</text>
</comment>
<keyword evidence="3" id="KW-0049">Antioxidant</keyword>
<evidence type="ECO:0000256" key="3">
    <source>
        <dbReference type="ARBA" id="ARBA00022862"/>
    </source>
</evidence>
<keyword evidence="2" id="KW-0963">Cytoplasm</keyword>
<dbReference type="InterPro" id="IPR032801">
    <property type="entry name" value="PXL2A/B/C"/>
</dbReference>
<evidence type="ECO:0000256" key="5">
    <source>
        <dbReference type="ARBA" id="ARBA00023787"/>
    </source>
</evidence>
<evidence type="ECO:0000256" key="2">
    <source>
        <dbReference type="ARBA" id="ARBA00022490"/>
    </source>
</evidence>
<keyword evidence="10" id="KW-1185">Reference proteome</keyword>
<proteinExistence type="inferred from homology"/>
<organism evidence="9 10">
    <name type="scientific">Knipowitschia caucasica</name>
    <name type="common">Caucasian dwarf goby</name>
    <name type="synonym">Pomatoschistus caucasicus</name>
    <dbReference type="NCBI Taxonomy" id="637954"/>
    <lineage>
        <taxon>Eukaryota</taxon>
        <taxon>Metazoa</taxon>
        <taxon>Chordata</taxon>
        <taxon>Craniata</taxon>
        <taxon>Vertebrata</taxon>
        <taxon>Euteleostomi</taxon>
        <taxon>Actinopterygii</taxon>
        <taxon>Neopterygii</taxon>
        <taxon>Teleostei</taxon>
        <taxon>Neoteleostei</taxon>
        <taxon>Acanthomorphata</taxon>
        <taxon>Gobiaria</taxon>
        <taxon>Gobiiformes</taxon>
        <taxon>Gobioidei</taxon>
        <taxon>Gobiidae</taxon>
        <taxon>Gobiinae</taxon>
        <taxon>Knipowitschia</taxon>
    </lineage>
</organism>
<dbReference type="GO" id="GO:0016209">
    <property type="term" value="F:antioxidant activity"/>
    <property type="evidence" value="ECO:0007669"/>
    <property type="project" value="UniProtKB-KW"/>
</dbReference>
<evidence type="ECO:0000256" key="4">
    <source>
        <dbReference type="ARBA" id="ARBA00023284"/>
    </source>
</evidence>
<evidence type="ECO:0000256" key="7">
    <source>
        <dbReference type="ARBA" id="ARBA00032058"/>
    </source>
</evidence>
<dbReference type="GO" id="GO:0005737">
    <property type="term" value="C:cytoplasm"/>
    <property type="evidence" value="ECO:0007669"/>
    <property type="project" value="UniProtKB-SubCell"/>
</dbReference>
<dbReference type="Proteomes" id="UP001497482">
    <property type="component" value="Chromosome 13"/>
</dbReference>
<evidence type="ECO:0000256" key="8">
    <source>
        <dbReference type="ARBA" id="ARBA00032129"/>
    </source>
</evidence>
<protein>
    <recommendedName>
        <fullName evidence="6">Peroxiredoxin-like 2A</fullName>
    </recommendedName>
    <alternativeName>
        <fullName evidence="8">Peroxiredoxin-like 2 activated in M-CSF stimulated monocytes</fullName>
    </alternativeName>
    <alternativeName>
        <fullName evidence="7">Redox-regulatory protein FAM213A</fullName>
    </alternativeName>
</protein>
<evidence type="ECO:0000313" key="9">
    <source>
        <dbReference type="EMBL" id="CAL1577342.1"/>
    </source>
</evidence>
<dbReference type="PANTHER" id="PTHR28630">
    <property type="match status" value="1"/>
</dbReference>
<sequence>MGRTPPDFFGTKKITYQDTNYRRSIPAEERLSICLRFLATGDSYRTIAGSFRVGISTVSMLIPDVVAAIWDCLVEEFMAVPGAEEWRGLRKLKTADFSGITANHTLQVIVQDWFQTKAVWADLKVLEDTEVKTTGGVHERYKAKALWEKTGAVVMVVRRPGSLLCREEAAELSSLQLQLQDMEVPLFAVVKENIGKELDTFKKFLTGKVYVDHKKHFYGPVQRCMFLSACLRIGVWRSLWRAYRKGFRGNLRGEGFVLGGVFVIGPGDQGILLEHREKEFGDKVNMLAVITAQERRRSLDFSLILCGLEARERAHVGTAPLHKGEVSGLDREKLGMGMWSLGLGAIGAAIAGILLANTDLCLPKVDKATLDYLGDADLRSTTDENVVIKASSLWGKSGVVVMAEATELSSLKPQLEERGVPLVAVVKEDIGTEIQDFKAHFAGDIYIDEKKHFYGPMQRRMGGLGFIRLGVWQNFIRVWRSGYEGNMNGEGFILGGVFVIGPGNQGILLEHREREFGDKVDIVDVLEAVKKIAPEN</sequence>
<name>A0AAV2JMS2_KNICA</name>